<dbReference type="PRINTS" id="PR00080">
    <property type="entry name" value="SDRFAMILY"/>
</dbReference>
<proteinExistence type="inferred from homology"/>
<sequence length="245" mass="26386">MKLTDNTILITGGASGIGLALARQLSARGNRVIICGRSREALEAAQADVPHLIARVCDVTDLDDRDSLQGWLENNHPDLNMLINNAGVQYRRDFDGDAAVADLEQEVAINLTAPIRLIDELLPILKRQPSAVIVNVTSGLAFTPMAAVPVYCATKAALHSFTLSLRHQLKATGVRVVEMVPPMVDTNLGGGMRAKGAERQLAMSPEEFATEALAQLESGRDELLVGTSVHTRQHGEAMFARLNGF</sequence>
<evidence type="ECO:0000259" key="4">
    <source>
        <dbReference type="SMART" id="SM00822"/>
    </source>
</evidence>
<gene>
    <name evidence="6" type="ORF">EFD55_28830</name>
    <name evidence="5" type="ORF">FHS26_006032</name>
</gene>
<dbReference type="Proteomes" id="UP000277279">
    <property type="component" value="Unassembled WGS sequence"/>
</dbReference>
<evidence type="ECO:0000256" key="2">
    <source>
        <dbReference type="ARBA" id="ARBA00023002"/>
    </source>
</evidence>
<keyword evidence="8" id="KW-1185">Reference proteome</keyword>
<dbReference type="InterPro" id="IPR002347">
    <property type="entry name" value="SDR_fam"/>
</dbReference>
<dbReference type="EMBL" id="JACHXH010000030">
    <property type="protein sequence ID" value="MBB3138254.1"/>
    <property type="molecule type" value="Genomic_DNA"/>
</dbReference>
<evidence type="ECO:0000313" key="7">
    <source>
        <dbReference type="Proteomes" id="UP000277279"/>
    </source>
</evidence>
<dbReference type="PANTHER" id="PTHR44196:SF1">
    <property type="entry name" value="DEHYDROGENASE_REDUCTASE SDR FAMILY MEMBER 7B"/>
    <property type="match status" value="1"/>
</dbReference>
<name>A0A3R9BZ71_9HYPH</name>
<dbReference type="PRINTS" id="PR00081">
    <property type="entry name" value="GDHRDH"/>
</dbReference>
<evidence type="ECO:0000313" key="6">
    <source>
        <dbReference type="EMBL" id="RSB63517.1"/>
    </source>
</evidence>
<dbReference type="InterPro" id="IPR020904">
    <property type="entry name" value="Sc_DH/Rdtase_CS"/>
</dbReference>
<dbReference type="InterPro" id="IPR036291">
    <property type="entry name" value="NAD(P)-bd_dom_sf"/>
</dbReference>
<feature type="domain" description="Ketoreductase" evidence="4">
    <location>
        <begin position="6"/>
        <end position="183"/>
    </location>
</feature>
<dbReference type="EC" id="1.-.-.-" evidence="5"/>
<dbReference type="SMART" id="SM00822">
    <property type="entry name" value="PKS_KR"/>
    <property type="match status" value="1"/>
</dbReference>
<dbReference type="AlphaFoldDB" id="A0A3R9BZ71"/>
<organism evidence="6 7">
    <name type="scientific">Rhizobium pisi</name>
    <dbReference type="NCBI Taxonomy" id="574561"/>
    <lineage>
        <taxon>Bacteria</taxon>
        <taxon>Pseudomonadati</taxon>
        <taxon>Pseudomonadota</taxon>
        <taxon>Alphaproteobacteria</taxon>
        <taxon>Hyphomicrobiales</taxon>
        <taxon>Rhizobiaceae</taxon>
        <taxon>Rhizobium/Agrobacterium group</taxon>
        <taxon>Rhizobium</taxon>
    </lineage>
</organism>
<dbReference type="SUPFAM" id="SSF51735">
    <property type="entry name" value="NAD(P)-binding Rossmann-fold domains"/>
    <property type="match status" value="1"/>
</dbReference>
<reference evidence="5 8" key="2">
    <citation type="submission" date="2020-08" db="EMBL/GenBank/DDBJ databases">
        <title>Genomic Encyclopedia of Type Strains, Phase III (KMG-III): the genomes of soil and plant-associated and newly described type strains.</title>
        <authorList>
            <person name="Whitman W."/>
        </authorList>
    </citation>
    <scope>NUCLEOTIDE SEQUENCE [LARGE SCALE GENOMIC DNA]</scope>
    <source>
        <strain evidence="5 8">CECT 4113</strain>
    </source>
</reference>
<dbReference type="Proteomes" id="UP000518315">
    <property type="component" value="Unassembled WGS sequence"/>
</dbReference>
<dbReference type="GO" id="GO:0016020">
    <property type="term" value="C:membrane"/>
    <property type="evidence" value="ECO:0007669"/>
    <property type="project" value="TreeGrafter"/>
</dbReference>
<dbReference type="CDD" id="cd05370">
    <property type="entry name" value="SDR_c2"/>
    <property type="match status" value="1"/>
</dbReference>
<evidence type="ECO:0000313" key="8">
    <source>
        <dbReference type="Proteomes" id="UP000518315"/>
    </source>
</evidence>
<dbReference type="RefSeq" id="WP_125849851.1">
    <property type="nucleotide sequence ID" value="NZ_JACHXH010000030.1"/>
</dbReference>
<evidence type="ECO:0000256" key="1">
    <source>
        <dbReference type="ARBA" id="ARBA00006484"/>
    </source>
</evidence>
<dbReference type="PROSITE" id="PS00061">
    <property type="entry name" value="ADH_SHORT"/>
    <property type="match status" value="1"/>
</dbReference>
<keyword evidence="2 5" id="KW-0560">Oxidoreductase</keyword>
<dbReference type="Gene3D" id="3.40.50.720">
    <property type="entry name" value="NAD(P)-binding Rossmann-like Domain"/>
    <property type="match status" value="1"/>
</dbReference>
<dbReference type="PANTHER" id="PTHR44196">
    <property type="entry name" value="DEHYDROGENASE/REDUCTASE SDR FAMILY MEMBER 7B"/>
    <property type="match status" value="1"/>
</dbReference>
<protein>
    <submittedName>
        <fullName evidence="5">Putative oxidoreductase</fullName>
        <ecNumber evidence="5">1.-.-.-</ecNumber>
    </submittedName>
    <submittedName>
        <fullName evidence="6">SDR family NAD(P)-dependent oxidoreductase</fullName>
    </submittedName>
</protein>
<accession>A0A3R9BZ71</accession>
<dbReference type="Pfam" id="PF00106">
    <property type="entry name" value="adh_short"/>
    <property type="match status" value="1"/>
</dbReference>
<dbReference type="InterPro" id="IPR057326">
    <property type="entry name" value="KR_dom"/>
</dbReference>
<dbReference type="OrthoDB" id="9810734at2"/>
<comment type="caution">
    <text evidence="6">The sequence shown here is derived from an EMBL/GenBank/DDBJ whole genome shotgun (WGS) entry which is preliminary data.</text>
</comment>
<dbReference type="GO" id="GO:0016491">
    <property type="term" value="F:oxidoreductase activity"/>
    <property type="evidence" value="ECO:0007669"/>
    <property type="project" value="UniProtKB-KW"/>
</dbReference>
<dbReference type="EMBL" id="RJJT01000028">
    <property type="protein sequence ID" value="RSB63517.1"/>
    <property type="molecule type" value="Genomic_DNA"/>
</dbReference>
<reference evidence="6 7" key="1">
    <citation type="submission" date="2018-11" db="EMBL/GenBank/DDBJ databases">
        <authorList>
            <person name="Huo Y."/>
        </authorList>
    </citation>
    <scope>NUCLEOTIDE SEQUENCE [LARGE SCALE GENOMIC DNA]</scope>
    <source>
        <strain evidence="6 7">DSM 30132</strain>
    </source>
</reference>
<evidence type="ECO:0000256" key="3">
    <source>
        <dbReference type="RuleBase" id="RU000363"/>
    </source>
</evidence>
<evidence type="ECO:0000313" key="5">
    <source>
        <dbReference type="EMBL" id="MBB3138254.1"/>
    </source>
</evidence>
<comment type="similarity">
    <text evidence="1 3">Belongs to the short-chain dehydrogenases/reductases (SDR) family.</text>
</comment>